<dbReference type="InterPro" id="IPR015915">
    <property type="entry name" value="Kelch-typ_b-propeller"/>
</dbReference>
<dbReference type="PANTHER" id="PTHR24412:SF441">
    <property type="entry name" value="KELCH-LIKE PROTEIN 28"/>
    <property type="match status" value="1"/>
</dbReference>
<keyword evidence="1" id="KW-0880">Kelch repeat</keyword>
<accession>A0ABT5DPY1</accession>
<dbReference type="RefSeq" id="WP_272084149.1">
    <property type="nucleotide sequence ID" value="NZ_JAQNDL010000001.1"/>
</dbReference>
<gene>
    <name evidence="3" type="ORF">POL25_02400</name>
</gene>
<dbReference type="InterPro" id="IPR006652">
    <property type="entry name" value="Kelch_1"/>
</dbReference>
<keyword evidence="2" id="KW-0677">Repeat</keyword>
<dbReference type="Pfam" id="PF01344">
    <property type="entry name" value="Kelch_1"/>
    <property type="match status" value="2"/>
</dbReference>
<dbReference type="SUPFAM" id="SSF117281">
    <property type="entry name" value="Kelch motif"/>
    <property type="match status" value="2"/>
</dbReference>
<evidence type="ECO:0000313" key="4">
    <source>
        <dbReference type="Proteomes" id="UP001221686"/>
    </source>
</evidence>
<protein>
    <submittedName>
        <fullName evidence="3">Kelch repeat-containing protein</fullName>
    </submittedName>
</protein>
<reference evidence="3 4" key="1">
    <citation type="submission" date="2022-11" db="EMBL/GenBank/DDBJ databases">
        <title>Minimal conservation of predation-associated metabolite biosynthetic gene clusters underscores biosynthetic potential of Myxococcota including descriptions for ten novel species: Archangium lansinium sp. nov., Myxococcus landrumus sp. nov., Nannocystis bai.</title>
        <authorList>
            <person name="Ahearne A."/>
            <person name="Stevens C."/>
            <person name="Dowd S."/>
        </authorList>
    </citation>
    <scope>NUCLEOTIDE SEQUENCE [LARGE SCALE GENOMIC DNA]</scope>
    <source>
        <strain evidence="3 4">BB15-2</strain>
    </source>
</reference>
<dbReference type="Gene3D" id="2.120.10.80">
    <property type="entry name" value="Kelch-type beta propeller"/>
    <property type="match status" value="1"/>
</dbReference>
<evidence type="ECO:0000256" key="2">
    <source>
        <dbReference type="ARBA" id="ARBA00022737"/>
    </source>
</evidence>
<dbReference type="InterPro" id="IPR037293">
    <property type="entry name" value="Gal_Oxidase_central_sf"/>
</dbReference>
<dbReference type="SMART" id="SM00612">
    <property type="entry name" value="Kelch"/>
    <property type="match status" value="4"/>
</dbReference>
<keyword evidence="4" id="KW-1185">Reference proteome</keyword>
<comment type="caution">
    <text evidence="3">The sequence shown here is derived from an EMBL/GenBank/DDBJ whole genome shotgun (WGS) entry which is preliminary data.</text>
</comment>
<dbReference type="EMBL" id="JAQNDL010000001">
    <property type="protein sequence ID" value="MDC0715724.1"/>
    <property type="molecule type" value="Genomic_DNA"/>
</dbReference>
<evidence type="ECO:0000256" key="1">
    <source>
        <dbReference type="ARBA" id="ARBA00022441"/>
    </source>
</evidence>
<dbReference type="Gene3D" id="2.130.10.80">
    <property type="entry name" value="Galactose oxidase/kelch, beta-propeller"/>
    <property type="match status" value="3"/>
</dbReference>
<dbReference type="PANTHER" id="PTHR24412">
    <property type="entry name" value="KELCH PROTEIN"/>
    <property type="match status" value="1"/>
</dbReference>
<dbReference type="Proteomes" id="UP001221686">
    <property type="component" value="Unassembled WGS sequence"/>
</dbReference>
<organism evidence="3 4">
    <name type="scientific">Nannocystis bainbridge</name>
    <dbReference type="NCBI Taxonomy" id="2995303"/>
    <lineage>
        <taxon>Bacteria</taxon>
        <taxon>Pseudomonadati</taxon>
        <taxon>Myxococcota</taxon>
        <taxon>Polyangia</taxon>
        <taxon>Nannocystales</taxon>
        <taxon>Nannocystaceae</taxon>
        <taxon>Nannocystis</taxon>
    </lineage>
</organism>
<evidence type="ECO:0000313" key="3">
    <source>
        <dbReference type="EMBL" id="MDC0715724.1"/>
    </source>
</evidence>
<name>A0ABT5DPY1_9BACT</name>
<sequence>MSTATAAGPVSRAPLSPARAQHVAEFFPGLGVVVTGGHAPAGAAESVFRFDAAADVWSPLTTAPAALWDAVAVRLADGRWLALDALVGVIYDPASDVWLDVPALAGTYREETALSLLPDGDVLIVGGLDTPKTSLRYDVAAGTVASPRSLVGARSSPTATTLADGRVLAAGGWKWGYLVAWDAEIKEPLATAERYDPATDAWIAAAAMATPRERHAATLLTTGEVLVSGGGSIDITLVPDPFRVTATAERYDPVGDTWAAAATMSEPRFDHTATRLPSGRVLVAGGRGLGGVLASVEVYDPATDTWTPLPPMTTPRWLHTATFVPGHGVLIVGGTVGSITSPLAAVELYPFGQVASGAACVVADECASGACVAGVCEPGDAGPGEPFGCDAEPAGAWPDGIGVLGLFGCGLWGRRRRRATTASRR</sequence>
<proteinExistence type="predicted"/>